<evidence type="ECO:0000313" key="1">
    <source>
        <dbReference type="EMBL" id="ASG24176.1"/>
    </source>
</evidence>
<dbReference type="RefSeq" id="WP_145727622.1">
    <property type="nucleotide sequence ID" value="NZ_CP022112.1"/>
</dbReference>
<accession>A0A248K093</accession>
<proteinExistence type="predicted"/>
<name>A0A248K093_9PROT</name>
<evidence type="ECO:0000313" key="2">
    <source>
        <dbReference type="Proteomes" id="UP000197153"/>
    </source>
</evidence>
<dbReference type="AlphaFoldDB" id="A0A248K093"/>
<sequence>MTHHALIIARDGTLTLQTTPAVPTDGGVLTITDCPADWTAEDVLALARDCRLAAHAASLAFDRLLARHRGSCCGGHCG</sequence>
<dbReference type="Proteomes" id="UP000197153">
    <property type="component" value="Chromosome 3"/>
</dbReference>
<protein>
    <submittedName>
        <fullName evidence="1">Uncharacterized protein</fullName>
    </submittedName>
</protein>
<keyword evidence="2" id="KW-1185">Reference proteome</keyword>
<reference evidence="1 2" key="1">
    <citation type="submission" date="2017-06" db="EMBL/GenBank/DDBJ databases">
        <title>Complete genome sequence of Nitrospirillum amazonense strain CBAmC, an endophytic nitrogen-fixing and plant growth-promoting bacterium, isolated from sugarcane.</title>
        <authorList>
            <person name="Schwab S."/>
            <person name="dos Santos Teixeira K.R."/>
            <person name="Simoes Araujo J.L."/>
            <person name="Soares Vidal M."/>
            <person name="Borges de Freitas H.R."/>
            <person name="Rivello Crivelaro A.L."/>
            <person name="Bueno de Camargo Nunes A."/>
            <person name="dos Santos C.M."/>
            <person name="Palmeira da Silva Rosa D."/>
            <person name="da Silva Padilha D."/>
            <person name="da Silva E."/>
            <person name="Araujo Terra L."/>
            <person name="Soares Mendes V."/>
            <person name="Farinelli L."/>
            <person name="Magalhaes Cruz L."/>
            <person name="Baldani J.I."/>
        </authorList>
    </citation>
    <scope>NUCLEOTIDE SEQUENCE [LARGE SCALE GENOMIC DNA]</scope>
    <source>
        <strain evidence="1 2">CBAmC</strain>
    </source>
</reference>
<organism evidence="1 2">
    <name type="scientific">Nitrospirillum viridazoti CBAmc</name>
    <dbReference type="NCBI Taxonomy" id="1441467"/>
    <lineage>
        <taxon>Bacteria</taxon>
        <taxon>Pseudomonadati</taxon>
        <taxon>Pseudomonadota</taxon>
        <taxon>Alphaproteobacteria</taxon>
        <taxon>Rhodospirillales</taxon>
        <taxon>Azospirillaceae</taxon>
        <taxon>Nitrospirillum</taxon>
        <taxon>Nitrospirillum viridazoti</taxon>
    </lineage>
</organism>
<gene>
    <name evidence="1" type="ORF">Y958_24975</name>
</gene>
<dbReference type="EMBL" id="CP022112">
    <property type="protein sequence ID" value="ASG24176.1"/>
    <property type="molecule type" value="Genomic_DNA"/>
</dbReference>
<dbReference type="KEGG" id="nao:Y958_24975"/>